<feature type="compositionally biased region" description="Basic and acidic residues" evidence="1">
    <location>
        <begin position="1"/>
        <end position="20"/>
    </location>
</feature>
<protein>
    <submittedName>
        <fullName evidence="2">Uncharacterized protein</fullName>
    </submittedName>
</protein>
<comment type="caution">
    <text evidence="2">The sequence shown here is derived from an EMBL/GenBank/DDBJ whole genome shotgun (WGS) entry which is preliminary data.</text>
</comment>
<proteinExistence type="predicted"/>
<dbReference type="AlphaFoldDB" id="A0A645E213"/>
<sequence>MDARHAHVVDADDPVAHDLGGEGGLLGHRDIAGASRGDHHRPSGGSRSGKGDSDPGQGMVLQLQLAADIVCGLLGHAGDQHVAAAPLTHGPENSRDLLRRFSRPVDHFGRALTHPPVKIHLGKAKVLEGGLLELQQRLLRGTLPGGDVS</sequence>
<gene>
    <name evidence="2" type="ORF">SDC9_142955</name>
</gene>
<feature type="region of interest" description="Disordered" evidence="1">
    <location>
        <begin position="1"/>
        <end position="58"/>
    </location>
</feature>
<organism evidence="2">
    <name type="scientific">bioreactor metagenome</name>
    <dbReference type="NCBI Taxonomy" id="1076179"/>
    <lineage>
        <taxon>unclassified sequences</taxon>
        <taxon>metagenomes</taxon>
        <taxon>ecological metagenomes</taxon>
    </lineage>
</organism>
<reference evidence="2" key="1">
    <citation type="submission" date="2019-08" db="EMBL/GenBank/DDBJ databases">
        <authorList>
            <person name="Kucharzyk K."/>
            <person name="Murdoch R.W."/>
            <person name="Higgins S."/>
            <person name="Loffler F."/>
        </authorList>
    </citation>
    <scope>NUCLEOTIDE SEQUENCE</scope>
</reference>
<feature type="compositionally biased region" description="Basic and acidic residues" evidence="1">
    <location>
        <begin position="27"/>
        <end position="41"/>
    </location>
</feature>
<dbReference type="EMBL" id="VSSQ01042250">
    <property type="protein sequence ID" value="MPM95800.1"/>
    <property type="molecule type" value="Genomic_DNA"/>
</dbReference>
<name>A0A645E213_9ZZZZ</name>
<evidence type="ECO:0000313" key="2">
    <source>
        <dbReference type="EMBL" id="MPM95800.1"/>
    </source>
</evidence>
<evidence type="ECO:0000256" key="1">
    <source>
        <dbReference type="SAM" id="MobiDB-lite"/>
    </source>
</evidence>
<accession>A0A645E213</accession>